<gene>
    <name evidence="1" type="ORF">SVUK_LOCUS2777</name>
</gene>
<organism evidence="1 2">
    <name type="scientific">Strongylus vulgaris</name>
    <name type="common">Blood worm</name>
    <dbReference type="NCBI Taxonomy" id="40348"/>
    <lineage>
        <taxon>Eukaryota</taxon>
        <taxon>Metazoa</taxon>
        <taxon>Ecdysozoa</taxon>
        <taxon>Nematoda</taxon>
        <taxon>Chromadorea</taxon>
        <taxon>Rhabditida</taxon>
        <taxon>Rhabditina</taxon>
        <taxon>Rhabditomorpha</taxon>
        <taxon>Strongyloidea</taxon>
        <taxon>Strongylidae</taxon>
        <taxon>Strongylus</taxon>
    </lineage>
</organism>
<proteinExistence type="predicted"/>
<dbReference type="EMBL" id="UYYB01006515">
    <property type="protein sequence ID" value="VDM67779.1"/>
    <property type="molecule type" value="Genomic_DNA"/>
</dbReference>
<name>A0A3P7ILJ6_STRVU</name>
<reference evidence="1 2" key="1">
    <citation type="submission" date="2018-11" db="EMBL/GenBank/DDBJ databases">
        <authorList>
            <consortium name="Pathogen Informatics"/>
        </authorList>
    </citation>
    <scope>NUCLEOTIDE SEQUENCE [LARGE SCALE GENOMIC DNA]</scope>
</reference>
<dbReference type="AlphaFoldDB" id="A0A3P7ILJ6"/>
<sequence>MGKDSKTFCRPNLCQRKSRHRGVLQRRFC</sequence>
<evidence type="ECO:0000313" key="2">
    <source>
        <dbReference type="Proteomes" id="UP000270094"/>
    </source>
</evidence>
<accession>A0A3P7ILJ6</accession>
<keyword evidence="2" id="KW-1185">Reference proteome</keyword>
<evidence type="ECO:0000313" key="1">
    <source>
        <dbReference type="EMBL" id="VDM67779.1"/>
    </source>
</evidence>
<protein>
    <submittedName>
        <fullName evidence="1">Uncharacterized protein</fullName>
    </submittedName>
</protein>
<dbReference type="Proteomes" id="UP000270094">
    <property type="component" value="Unassembled WGS sequence"/>
</dbReference>